<accession>A0A0V0YM13</accession>
<organism evidence="1 2">
    <name type="scientific">Trichinella pseudospiralis</name>
    <name type="common">Parasitic roundworm</name>
    <dbReference type="NCBI Taxonomy" id="6337"/>
    <lineage>
        <taxon>Eukaryota</taxon>
        <taxon>Metazoa</taxon>
        <taxon>Ecdysozoa</taxon>
        <taxon>Nematoda</taxon>
        <taxon>Enoplea</taxon>
        <taxon>Dorylaimia</taxon>
        <taxon>Trichinellida</taxon>
        <taxon>Trichinellidae</taxon>
        <taxon>Trichinella</taxon>
    </lineage>
</organism>
<reference evidence="1 2" key="1">
    <citation type="submission" date="2015-01" db="EMBL/GenBank/DDBJ databases">
        <title>Evolution of Trichinella species and genotypes.</title>
        <authorList>
            <person name="Korhonen P.K."/>
            <person name="Edoardo P."/>
            <person name="Giuseppe L.R."/>
            <person name="Gasser R.B."/>
        </authorList>
    </citation>
    <scope>NUCLEOTIDE SEQUENCE [LARGE SCALE GENOMIC DNA]</scope>
    <source>
        <strain evidence="1">ISS141</strain>
    </source>
</reference>
<gene>
    <name evidence="1" type="ORF">T4E_5112</name>
</gene>
<evidence type="ECO:0000313" key="2">
    <source>
        <dbReference type="Proteomes" id="UP000054815"/>
    </source>
</evidence>
<protein>
    <submittedName>
        <fullName evidence="1">Uncharacterized protein</fullName>
    </submittedName>
</protein>
<evidence type="ECO:0000313" key="1">
    <source>
        <dbReference type="EMBL" id="KRY01380.1"/>
    </source>
</evidence>
<proteinExistence type="predicted"/>
<dbReference type="EMBL" id="JYDU01000003">
    <property type="protein sequence ID" value="KRY01380.1"/>
    <property type="molecule type" value="Genomic_DNA"/>
</dbReference>
<comment type="caution">
    <text evidence="1">The sequence shown here is derived from an EMBL/GenBank/DDBJ whole genome shotgun (WGS) entry which is preliminary data.</text>
</comment>
<dbReference type="AlphaFoldDB" id="A0A0V0YM13"/>
<dbReference type="Proteomes" id="UP000054815">
    <property type="component" value="Unassembled WGS sequence"/>
</dbReference>
<sequence length="65" mass="7896">MLLIWFVWNWRHSTPMNHNKVENYLHHCDSFPCNDDSSAWLRVDLNNAHENYKIGSIASWHRFCH</sequence>
<name>A0A0V0YM13_TRIPS</name>